<dbReference type="PANTHER" id="PTHR30466:SF1">
    <property type="entry name" value="FMN REDUCTASE (NADH) RUTF"/>
    <property type="match status" value="1"/>
</dbReference>
<evidence type="ECO:0000313" key="4">
    <source>
        <dbReference type="Proteomes" id="UP001172673"/>
    </source>
</evidence>
<feature type="domain" description="Flavin reductase like" evidence="2">
    <location>
        <begin position="33"/>
        <end position="215"/>
    </location>
</feature>
<dbReference type="EMBL" id="JAPDRK010000002">
    <property type="protein sequence ID" value="KAJ9615337.1"/>
    <property type="molecule type" value="Genomic_DNA"/>
</dbReference>
<dbReference type="InterPro" id="IPR050268">
    <property type="entry name" value="NADH-dep_flavin_reductase"/>
</dbReference>
<protein>
    <recommendedName>
        <fullName evidence="2">Flavin reductase like domain-containing protein</fullName>
    </recommendedName>
</protein>
<dbReference type="Proteomes" id="UP001172673">
    <property type="component" value="Unassembled WGS sequence"/>
</dbReference>
<dbReference type="SUPFAM" id="SSF50475">
    <property type="entry name" value="FMN-binding split barrel"/>
    <property type="match status" value="1"/>
</dbReference>
<dbReference type="InterPro" id="IPR002563">
    <property type="entry name" value="Flavin_Rdtase-like_dom"/>
</dbReference>
<dbReference type="SMART" id="SM00903">
    <property type="entry name" value="Flavin_Reduct"/>
    <property type="match status" value="1"/>
</dbReference>
<dbReference type="Pfam" id="PF01613">
    <property type="entry name" value="Flavin_Reduct"/>
    <property type="match status" value="1"/>
</dbReference>
<evidence type="ECO:0000256" key="1">
    <source>
        <dbReference type="ARBA" id="ARBA00023002"/>
    </source>
</evidence>
<dbReference type="PANTHER" id="PTHR30466">
    <property type="entry name" value="FLAVIN REDUCTASE"/>
    <property type="match status" value="1"/>
</dbReference>
<dbReference type="InterPro" id="IPR012349">
    <property type="entry name" value="Split_barrel_FMN-bd"/>
</dbReference>
<sequence length="244" mass="27239">MELNPSDSPKVKILRVNAPEKRPLRIENVRRMMRHVVHPVALITSTDILISAEGAPISWKGATVSSFNTVTLSPLPIVSFNIKKLSSTYEAIKNSGLFRAHLLDSTKISARIAGKFSGGNKSSPFHDESGSLESFALPISRVNLLSERRPGREPPHINNYPRFRFSLRCQYVPQKTVEIEDHVVVFGEVTETEAHFHRLKESSVLMYYVDGKYCPPISRTVSGCFSSSSDLRPSEENNDVDGVE</sequence>
<dbReference type="GO" id="GO:0010181">
    <property type="term" value="F:FMN binding"/>
    <property type="evidence" value="ECO:0007669"/>
    <property type="project" value="InterPro"/>
</dbReference>
<keyword evidence="4" id="KW-1185">Reference proteome</keyword>
<comment type="caution">
    <text evidence="3">The sequence shown here is derived from an EMBL/GenBank/DDBJ whole genome shotgun (WGS) entry which is preliminary data.</text>
</comment>
<dbReference type="GO" id="GO:0042602">
    <property type="term" value="F:riboflavin reductase (NADPH) activity"/>
    <property type="evidence" value="ECO:0007669"/>
    <property type="project" value="TreeGrafter"/>
</dbReference>
<accession>A0AA39CPK5</accession>
<evidence type="ECO:0000259" key="2">
    <source>
        <dbReference type="SMART" id="SM00903"/>
    </source>
</evidence>
<dbReference type="Gene3D" id="2.30.110.10">
    <property type="entry name" value="Electron Transport, Fmn-binding Protein, Chain A"/>
    <property type="match status" value="1"/>
</dbReference>
<keyword evidence="1" id="KW-0560">Oxidoreductase</keyword>
<dbReference type="AlphaFoldDB" id="A0AA39CPK5"/>
<proteinExistence type="predicted"/>
<evidence type="ECO:0000313" key="3">
    <source>
        <dbReference type="EMBL" id="KAJ9615337.1"/>
    </source>
</evidence>
<organism evidence="3 4">
    <name type="scientific">Cladophialophora chaetospira</name>
    <dbReference type="NCBI Taxonomy" id="386627"/>
    <lineage>
        <taxon>Eukaryota</taxon>
        <taxon>Fungi</taxon>
        <taxon>Dikarya</taxon>
        <taxon>Ascomycota</taxon>
        <taxon>Pezizomycotina</taxon>
        <taxon>Eurotiomycetes</taxon>
        <taxon>Chaetothyriomycetidae</taxon>
        <taxon>Chaetothyriales</taxon>
        <taxon>Herpotrichiellaceae</taxon>
        <taxon>Cladophialophora</taxon>
    </lineage>
</organism>
<reference evidence="3" key="1">
    <citation type="submission" date="2022-10" db="EMBL/GenBank/DDBJ databases">
        <title>Culturing micro-colonial fungi from biological soil crusts in the Mojave desert and describing Neophaeococcomyces mojavensis, and introducing the new genera and species Taxawa tesnikishii.</title>
        <authorList>
            <person name="Kurbessoian T."/>
            <person name="Stajich J.E."/>
        </authorList>
    </citation>
    <scope>NUCLEOTIDE SEQUENCE</scope>
    <source>
        <strain evidence="3">TK_41</strain>
    </source>
</reference>
<name>A0AA39CPK5_9EURO</name>
<gene>
    <name evidence="3" type="ORF">H2200_001412</name>
</gene>